<protein>
    <recommendedName>
        <fullName evidence="1">Transcriptional repressor PaaX-like central Cas2-like domain-containing protein</fullName>
    </recommendedName>
</protein>
<dbReference type="EMBL" id="MHSH01000052">
    <property type="protein sequence ID" value="OHA40384.1"/>
    <property type="molecule type" value="Genomic_DNA"/>
</dbReference>
<evidence type="ECO:0000313" key="2">
    <source>
        <dbReference type="EMBL" id="OHA40384.1"/>
    </source>
</evidence>
<dbReference type="PANTHER" id="PTHR30319:SF1">
    <property type="entry name" value="TRANSCRIPTIONAL REPRESSOR PAAX"/>
    <property type="match status" value="1"/>
</dbReference>
<proteinExistence type="predicted"/>
<dbReference type="InterPro" id="IPR048846">
    <property type="entry name" value="PaaX-like_central"/>
</dbReference>
<accession>A0A1G2NWF4</accession>
<dbReference type="PANTHER" id="PTHR30319">
    <property type="entry name" value="PHENYLACETIC ACID REGULATOR-RELATED TRANSCRIPTIONAL REPRESSOR"/>
    <property type="match status" value="1"/>
</dbReference>
<name>A0A1G2NWF4_9BACT</name>
<evidence type="ECO:0000259" key="1">
    <source>
        <dbReference type="Pfam" id="PF20803"/>
    </source>
</evidence>
<reference evidence="2 3" key="1">
    <citation type="journal article" date="2016" name="Nat. Commun.">
        <title>Thousands of microbial genomes shed light on interconnected biogeochemical processes in an aquifer system.</title>
        <authorList>
            <person name="Anantharaman K."/>
            <person name="Brown C.T."/>
            <person name="Hug L.A."/>
            <person name="Sharon I."/>
            <person name="Castelle C.J."/>
            <person name="Probst A.J."/>
            <person name="Thomas B.C."/>
            <person name="Singh A."/>
            <person name="Wilkins M.J."/>
            <person name="Karaoz U."/>
            <person name="Brodie E.L."/>
            <person name="Williams K.H."/>
            <person name="Hubbard S.S."/>
            <person name="Banfield J.F."/>
        </authorList>
    </citation>
    <scope>NUCLEOTIDE SEQUENCE [LARGE SCALE GENOMIC DNA]</scope>
</reference>
<gene>
    <name evidence="2" type="ORF">A3H68_01465</name>
</gene>
<organism evidence="2 3">
    <name type="scientific">Candidatus Taylorbacteria bacterium RIFCSPLOWO2_02_FULL_46_40</name>
    <dbReference type="NCBI Taxonomy" id="1802329"/>
    <lineage>
        <taxon>Bacteria</taxon>
        <taxon>Candidatus Tayloriibacteriota</taxon>
    </lineage>
</organism>
<dbReference type="GO" id="GO:0006351">
    <property type="term" value="P:DNA-templated transcription"/>
    <property type="evidence" value="ECO:0007669"/>
    <property type="project" value="TreeGrafter"/>
</dbReference>
<evidence type="ECO:0000313" key="3">
    <source>
        <dbReference type="Proteomes" id="UP000176429"/>
    </source>
</evidence>
<dbReference type="Proteomes" id="UP000176429">
    <property type="component" value="Unassembled WGS sequence"/>
</dbReference>
<dbReference type="AlphaFoldDB" id="A0A1G2NWF4"/>
<dbReference type="Gene3D" id="3.30.70.2650">
    <property type="match status" value="1"/>
</dbReference>
<feature type="domain" description="Transcriptional repressor PaaX-like central Cas2-like" evidence="1">
    <location>
        <begin position="119"/>
        <end position="194"/>
    </location>
</feature>
<dbReference type="Pfam" id="PF20803">
    <property type="entry name" value="PaaX_M"/>
    <property type="match status" value="1"/>
</dbReference>
<sequence>MSQNHRINLSEKSEGRWKKFRRFMRQEKIGHIQQVVLGTIGLAGLITVAMVAPNALQAFAKLGLIPGKRKKERIQQSYRILLKHGFLEKDENDFVRITEKGEARLKEFEIINKRFSLKQKWDGRWRILIFDIPEKKRVLRDGIRKTLTATGFKHLQHSVWIYPYDCKDTVSLLKKDFEIGKDLIYIITEKIEYDETLRKHFDLES</sequence>
<comment type="caution">
    <text evidence="2">The sequence shown here is derived from an EMBL/GenBank/DDBJ whole genome shotgun (WGS) entry which is preliminary data.</text>
</comment>
<dbReference type="SUPFAM" id="SSF143430">
    <property type="entry name" value="TTP0101/SSO1404-like"/>
    <property type="match status" value="1"/>
</dbReference>